<sequence>MVVGGDEDSGTAIGDYDRDDDDDVYVQVAQESSDEVTTESQNVPSLPGVIDISHPSRLLCKSFDYSFDGNAIKLVVSNKGVSVSKLVNDTETVWTPSSGEIIDHTKVYINKDGNPELALLVTTLSGTSKETYLELKDGKWVSSNNNEERI</sequence>
<dbReference type="Proteomes" id="UP000031512">
    <property type="component" value="Unassembled WGS sequence"/>
</dbReference>
<dbReference type="EMBL" id="ACOU01000007">
    <property type="protein sequence ID" value="EKX72101.1"/>
    <property type="molecule type" value="Genomic_DNA"/>
</dbReference>
<dbReference type="OrthoDB" id="361779at2759"/>
<organism evidence="2 3">
    <name type="scientific">Theileria equi strain WA</name>
    <dbReference type="NCBI Taxonomy" id="1537102"/>
    <lineage>
        <taxon>Eukaryota</taxon>
        <taxon>Sar</taxon>
        <taxon>Alveolata</taxon>
        <taxon>Apicomplexa</taxon>
        <taxon>Aconoidasida</taxon>
        <taxon>Piroplasmida</taxon>
        <taxon>Theileriidae</taxon>
        <taxon>Theileria</taxon>
    </lineage>
</organism>
<feature type="region of interest" description="Disordered" evidence="1">
    <location>
        <begin position="1"/>
        <end position="22"/>
    </location>
</feature>
<dbReference type="AlphaFoldDB" id="L1L9C8"/>
<proteinExistence type="predicted"/>
<evidence type="ECO:0000256" key="1">
    <source>
        <dbReference type="SAM" id="MobiDB-lite"/>
    </source>
</evidence>
<dbReference type="KEGG" id="beq:BEWA_045650"/>
<dbReference type="GeneID" id="15804056"/>
<protein>
    <recommendedName>
        <fullName evidence="4">Signal peptide containing protein</fullName>
    </recommendedName>
</protein>
<evidence type="ECO:0000313" key="3">
    <source>
        <dbReference type="Proteomes" id="UP000031512"/>
    </source>
</evidence>
<accession>L1L9C8</accession>
<evidence type="ECO:0000313" key="2">
    <source>
        <dbReference type="EMBL" id="EKX72101.1"/>
    </source>
</evidence>
<name>L1L9C8_THEEQ</name>
<dbReference type="RefSeq" id="XP_004831553.1">
    <property type="nucleotide sequence ID" value="XM_004831496.1"/>
</dbReference>
<keyword evidence="3" id="KW-1185">Reference proteome</keyword>
<dbReference type="VEuPathDB" id="PiroplasmaDB:BEWA_045650"/>
<evidence type="ECO:0008006" key="4">
    <source>
        <dbReference type="Google" id="ProtNLM"/>
    </source>
</evidence>
<reference evidence="2 3" key="1">
    <citation type="journal article" date="2012" name="BMC Genomics">
        <title>Comparative genomic analysis and phylogenetic position of Theileria equi.</title>
        <authorList>
            <person name="Kappmeyer L.S."/>
            <person name="Thiagarajan M."/>
            <person name="Herndon D.R."/>
            <person name="Ramsay J.D."/>
            <person name="Caler E."/>
            <person name="Djikeng A."/>
            <person name="Gillespie J.J."/>
            <person name="Lau A.O."/>
            <person name="Roalson E.H."/>
            <person name="Silva J.C."/>
            <person name="Silva M.G."/>
            <person name="Suarez C.E."/>
            <person name="Ueti M.W."/>
            <person name="Nene V.M."/>
            <person name="Mealey R.H."/>
            <person name="Knowles D.P."/>
            <person name="Brayton K.A."/>
        </authorList>
    </citation>
    <scope>NUCLEOTIDE SEQUENCE [LARGE SCALE GENOMIC DNA]</scope>
    <source>
        <strain evidence="2 3">WA</strain>
    </source>
</reference>
<gene>
    <name evidence="2" type="ORF">BEWA_045650</name>
</gene>
<comment type="caution">
    <text evidence="2">The sequence shown here is derived from an EMBL/GenBank/DDBJ whole genome shotgun (WGS) entry which is preliminary data.</text>
</comment>